<dbReference type="GO" id="GO:0005524">
    <property type="term" value="F:ATP binding"/>
    <property type="evidence" value="ECO:0007669"/>
    <property type="project" value="UniProtKB-UniRule"/>
</dbReference>
<feature type="site" description="Interaction with substrate tRNA" evidence="10">
    <location>
        <position position="156"/>
    </location>
</feature>
<comment type="catalytic activity">
    <reaction evidence="9 10 11">
        <text>adenosine(37) in tRNA + dimethylallyl diphosphate = N(6)-dimethylallyladenosine(37) in tRNA + diphosphate</text>
        <dbReference type="Rhea" id="RHEA:26482"/>
        <dbReference type="Rhea" id="RHEA-COMP:10162"/>
        <dbReference type="Rhea" id="RHEA-COMP:10375"/>
        <dbReference type="ChEBI" id="CHEBI:33019"/>
        <dbReference type="ChEBI" id="CHEBI:57623"/>
        <dbReference type="ChEBI" id="CHEBI:74411"/>
        <dbReference type="ChEBI" id="CHEBI:74415"/>
        <dbReference type="EC" id="2.5.1.75"/>
    </reaction>
</comment>
<dbReference type="AlphaFoldDB" id="A0A0F3N259"/>
<comment type="caution">
    <text evidence="14">The sequence shown here is derived from an EMBL/GenBank/DDBJ whole genome shotgun (WGS) entry which is preliminary data.</text>
</comment>
<comment type="similarity">
    <text evidence="3 10 13">Belongs to the IPP transferase family.</text>
</comment>
<dbReference type="PANTHER" id="PTHR11088">
    <property type="entry name" value="TRNA DIMETHYLALLYLTRANSFERASE"/>
    <property type="match status" value="1"/>
</dbReference>
<dbReference type="NCBIfam" id="TIGR00174">
    <property type="entry name" value="miaA"/>
    <property type="match status" value="1"/>
</dbReference>
<keyword evidence="6 10" id="KW-0547">Nucleotide-binding</keyword>
<evidence type="ECO:0000256" key="2">
    <source>
        <dbReference type="ARBA" id="ARBA00003213"/>
    </source>
</evidence>
<evidence type="ECO:0000256" key="12">
    <source>
        <dbReference type="RuleBase" id="RU003784"/>
    </source>
</evidence>
<dbReference type="EMBL" id="LANR01000001">
    <property type="protein sequence ID" value="KJV62165.1"/>
    <property type="molecule type" value="Genomic_DNA"/>
</dbReference>
<evidence type="ECO:0000313" key="14">
    <source>
        <dbReference type="EMBL" id="KJV62165.1"/>
    </source>
</evidence>
<feature type="binding site" evidence="10">
    <location>
        <begin position="67"/>
        <end position="72"/>
    </location>
    <ligand>
        <name>substrate</name>
    </ligand>
</feature>
<evidence type="ECO:0000256" key="11">
    <source>
        <dbReference type="RuleBase" id="RU003783"/>
    </source>
</evidence>
<evidence type="ECO:0000256" key="9">
    <source>
        <dbReference type="ARBA" id="ARBA00049563"/>
    </source>
</evidence>
<evidence type="ECO:0000256" key="5">
    <source>
        <dbReference type="ARBA" id="ARBA00022694"/>
    </source>
</evidence>
<comment type="caution">
    <text evidence="10">Lacks conserved residue(s) required for the propagation of feature annotation.</text>
</comment>
<dbReference type="Pfam" id="PF01715">
    <property type="entry name" value="IPPT"/>
    <property type="match status" value="1"/>
</dbReference>
<dbReference type="Gene3D" id="1.10.20.140">
    <property type="match status" value="1"/>
</dbReference>
<accession>A0A0F3N259</accession>
<sequence length="363" mass="41539">MLARNDDTSSYLLVKQVTMKEIYSNDLENGNVKRGASTHSLYLIGDPKCCRNNSSKQKSIIILCGPTASGKSYLGHELAKAYNGEIINIDSMQVYKEIPIITASPPKSYKTEILYHLYNFLSMTEDFSVIKYLKLATEKIKEITDRGKLPILIGGTGLYINSLVFGYNNIPDISEDLREQVRNLHAKIGNIELWGKLEKLDPLAASKINQNDTQRLIRACEVFMQTGKSIFSFQTLPKEQILSDFNFKIIFLNPERKFLYKTCDERLDKIFKEGAIDEIALIKKQFAPKDYTNLKAVGIKEILTYLNGNLTLDEALNAAQIRTRQYAKRQVTWFKNQIQDKITLEYANQEEFTQTLKNPFKTI</sequence>
<dbReference type="EC" id="2.5.1.75" evidence="10"/>
<organism evidence="14 15">
    <name type="scientific">Rickettsia amblyommatis str. Ac/Pa</name>
    <dbReference type="NCBI Taxonomy" id="1359164"/>
    <lineage>
        <taxon>Bacteria</taxon>
        <taxon>Pseudomonadati</taxon>
        <taxon>Pseudomonadota</taxon>
        <taxon>Alphaproteobacteria</taxon>
        <taxon>Rickettsiales</taxon>
        <taxon>Rickettsiaceae</taxon>
        <taxon>Rickettsieae</taxon>
        <taxon>Rickettsia</taxon>
        <taxon>spotted fever group</taxon>
    </lineage>
</organism>
<protein>
    <recommendedName>
        <fullName evidence="10">tRNA dimethylallyltransferase</fullName>
        <ecNumber evidence="10">2.5.1.75</ecNumber>
    </recommendedName>
    <alternativeName>
        <fullName evidence="10">Dimethylallyl diphosphate:tRNA dimethylallyltransferase</fullName>
        <shortName evidence="10">DMAPP:tRNA dimethylallyltransferase</shortName>
        <shortName evidence="10">DMATase</shortName>
    </alternativeName>
    <alternativeName>
        <fullName evidence="10">Isopentenyl-diphosphate:tRNA isopentenyltransferase</fullName>
        <shortName evidence="10">IPP transferase</shortName>
        <shortName evidence="10">IPPT</shortName>
        <shortName evidence="10">IPTase</shortName>
    </alternativeName>
</protein>
<dbReference type="GO" id="GO:0006400">
    <property type="term" value="P:tRNA modification"/>
    <property type="evidence" value="ECO:0007669"/>
    <property type="project" value="TreeGrafter"/>
</dbReference>
<evidence type="ECO:0000256" key="7">
    <source>
        <dbReference type="ARBA" id="ARBA00022840"/>
    </source>
</evidence>
<feature type="region of interest" description="Interaction with substrate tRNA" evidence="10">
    <location>
        <begin position="214"/>
        <end position="218"/>
    </location>
</feature>
<dbReference type="Gene3D" id="3.40.50.300">
    <property type="entry name" value="P-loop containing nucleotide triphosphate hydrolases"/>
    <property type="match status" value="1"/>
</dbReference>
<dbReference type="SUPFAM" id="SSF52540">
    <property type="entry name" value="P-loop containing nucleoside triphosphate hydrolases"/>
    <property type="match status" value="2"/>
</dbReference>
<comment type="subunit">
    <text evidence="10">Monomer.</text>
</comment>
<evidence type="ECO:0000256" key="8">
    <source>
        <dbReference type="ARBA" id="ARBA00022842"/>
    </source>
</evidence>
<comment type="cofactor">
    <cofactor evidence="1 10">
        <name>Mg(2+)</name>
        <dbReference type="ChEBI" id="CHEBI:18420"/>
    </cofactor>
</comment>
<evidence type="ECO:0000256" key="6">
    <source>
        <dbReference type="ARBA" id="ARBA00022741"/>
    </source>
</evidence>
<dbReference type="InterPro" id="IPR027417">
    <property type="entry name" value="P-loop_NTPase"/>
</dbReference>
<dbReference type="InterPro" id="IPR018022">
    <property type="entry name" value="IPT"/>
</dbReference>
<evidence type="ECO:0000256" key="1">
    <source>
        <dbReference type="ARBA" id="ARBA00001946"/>
    </source>
</evidence>
<keyword evidence="8 10" id="KW-0460">Magnesium</keyword>
<dbReference type="InterPro" id="IPR039657">
    <property type="entry name" value="Dimethylallyltransferase"/>
</dbReference>
<evidence type="ECO:0000256" key="3">
    <source>
        <dbReference type="ARBA" id="ARBA00005842"/>
    </source>
</evidence>
<dbReference type="PANTHER" id="PTHR11088:SF60">
    <property type="entry name" value="TRNA DIMETHYLALLYLTRANSFERASE"/>
    <property type="match status" value="1"/>
</dbReference>
<proteinExistence type="inferred from homology"/>
<comment type="function">
    <text evidence="2 10 12">Catalyzes the transfer of a dimethylallyl group onto the adenine at position 37 in tRNAs that read codons beginning with uridine, leading to the formation of N6-(dimethylallyl)adenosine (i(6)A).</text>
</comment>
<dbReference type="HAMAP" id="MF_00185">
    <property type="entry name" value="IPP_trans"/>
    <property type="match status" value="1"/>
</dbReference>
<evidence type="ECO:0000313" key="15">
    <source>
        <dbReference type="Proteomes" id="UP000033556"/>
    </source>
</evidence>
<gene>
    <name evidence="10" type="primary">miaA</name>
    <name evidence="14" type="ORF">APHACPA_1186</name>
</gene>
<name>A0A0F3N259_RICAM</name>
<feature type="binding site" evidence="10">
    <location>
        <begin position="65"/>
        <end position="72"/>
    </location>
    <ligand>
        <name>ATP</name>
        <dbReference type="ChEBI" id="CHEBI:30616"/>
    </ligand>
</feature>
<dbReference type="PATRIC" id="fig|1359164.3.peg.1172"/>
<reference evidence="14 15" key="1">
    <citation type="submission" date="2015-01" db="EMBL/GenBank/DDBJ databases">
        <title>Genome Sequencing of Rickettsiales.</title>
        <authorList>
            <person name="Daugherty S.C."/>
            <person name="Su Q."/>
            <person name="Abolude K."/>
            <person name="Beier-Sexton M."/>
            <person name="Carlyon J.A."/>
            <person name="Carter R."/>
            <person name="Day N.P."/>
            <person name="Dumler S.J."/>
            <person name="Dyachenko V."/>
            <person name="Godinez A."/>
            <person name="Kurtti T.J."/>
            <person name="Lichay M."/>
            <person name="Mullins K.E."/>
            <person name="Ott S."/>
            <person name="Pappas-Brown V."/>
            <person name="Paris D.H."/>
            <person name="Patel P."/>
            <person name="Richards A.L."/>
            <person name="Sadzewicz L."/>
            <person name="Sears K."/>
            <person name="Seidman D."/>
            <person name="Sengamalay N."/>
            <person name="Stenos J."/>
            <person name="Tallon L.J."/>
            <person name="Vincent G."/>
            <person name="Fraser C.M."/>
            <person name="Munderloh U."/>
            <person name="Dunning-Hotopp J.C."/>
        </authorList>
    </citation>
    <scope>NUCLEOTIDE SEQUENCE [LARGE SCALE GENOMIC DNA]</scope>
    <source>
        <strain evidence="14 15">Ac/Pa</strain>
    </source>
</reference>
<evidence type="ECO:0000256" key="13">
    <source>
        <dbReference type="RuleBase" id="RU003785"/>
    </source>
</evidence>
<dbReference type="RefSeq" id="WP_014392265.1">
    <property type="nucleotide sequence ID" value="NZ_LANR01000001.1"/>
</dbReference>
<keyword evidence="15" id="KW-1185">Reference proteome</keyword>
<dbReference type="GO" id="GO:0052381">
    <property type="term" value="F:tRNA dimethylallyltransferase activity"/>
    <property type="evidence" value="ECO:0007669"/>
    <property type="project" value="UniProtKB-UniRule"/>
</dbReference>
<keyword evidence="5 10" id="KW-0819">tRNA processing</keyword>
<evidence type="ECO:0000256" key="4">
    <source>
        <dbReference type="ARBA" id="ARBA00022679"/>
    </source>
</evidence>
<evidence type="ECO:0000256" key="10">
    <source>
        <dbReference type="HAMAP-Rule" id="MF_00185"/>
    </source>
</evidence>
<feature type="site" description="Interaction with substrate tRNA" evidence="10">
    <location>
        <position position="178"/>
    </location>
</feature>
<feature type="region of interest" description="Interaction with substrate tRNA" evidence="10">
    <location>
        <begin position="90"/>
        <end position="93"/>
    </location>
</feature>
<keyword evidence="7 10" id="KW-0067">ATP-binding</keyword>
<keyword evidence="4 10" id="KW-0808">Transferase</keyword>
<dbReference type="Proteomes" id="UP000033556">
    <property type="component" value="Unassembled WGS sequence"/>
</dbReference>